<evidence type="ECO:0000256" key="2">
    <source>
        <dbReference type="ARBA" id="ARBA00022475"/>
    </source>
</evidence>
<feature type="transmembrane region" description="Helical" evidence="8">
    <location>
        <begin position="340"/>
        <end position="357"/>
    </location>
</feature>
<organism evidence="9 10">
    <name type="scientific">Candidatus Gottesmanbacteria bacterium RIFCSPLOWO2_01_FULL_39_12b</name>
    <dbReference type="NCBI Taxonomy" id="1798388"/>
    <lineage>
        <taxon>Bacteria</taxon>
        <taxon>Candidatus Gottesmaniibacteriota</taxon>
    </lineage>
</organism>
<keyword evidence="3" id="KW-0328">Glycosyltransferase</keyword>
<dbReference type="PANTHER" id="PTHR33908">
    <property type="entry name" value="MANNOSYLTRANSFERASE YKCB-RELATED"/>
    <property type="match status" value="1"/>
</dbReference>
<feature type="transmembrane region" description="Helical" evidence="8">
    <location>
        <begin position="189"/>
        <end position="207"/>
    </location>
</feature>
<dbReference type="EMBL" id="MFJR01000007">
    <property type="protein sequence ID" value="OGG26675.1"/>
    <property type="molecule type" value="Genomic_DNA"/>
</dbReference>
<keyword evidence="5 8" id="KW-0812">Transmembrane</keyword>
<dbReference type="GO" id="GO:0009103">
    <property type="term" value="P:lipopolysaccharide biosynthetic process"/>
    <property type="evidence" value="ECO:0007669"/>
    <property type="project" value="UniProtKB-ARBA"/>
</dbReference>
<comment type="subcellular location">
    <subcellularLocation>
        <location evidence="1">Cell membrane</location>
        <topology evidence="1">Multi-pass membrane protein</topology>
    </subcellularLocation>
</comment>
<dbReference type="GO" id="GO:0016763">
    <property type="term" value="F:pentosyltransferase activity"/>
    <property type="evidence" value="ECO:0007669"/>
    <property type="project" value="TreeGrafter"/>
</dbReference>
<dbReference type="PANTHER" id="PTHR33908:SF11">
    <property type="entry name" value="MEMBRANE PROTEIN"/>
    <property type="match status" value="1"/>
</dbReference>
<name>A0A1F6APQ9_9BACT</name>
<feature type="transmembrane region" description="Helical" evidence="8">
    <location>
        <begin position="142"/>
        <end position="160"/>
    </location>
</feature>
<sequence length="549" mass="63398">MSRTKFILSTIFILGLLLRISFIDKVPPGLNRDEASIGYNAYSVLLTGKDEYQQFLPLSFKSFGDWKLPLYIYLDIIPIYLFGLTELSTKLPSIIFGSLSILITYLFVIEIHKESFKKKIIALLASLFLAISPWHIHFSRVASEANMAVFLVCMGLLFFVKGRKTKFYLYLSALLLALSLYTYHGNHIFTSLLFAGLTLILILEKYLKNYKKPFFIFLLIFLIPALIIFKATLFSADRTKISGLLPLNDPYSVYENIVLARLIHSNPSSKLTSIYHNKISFLVEGAIQGYLKGFSTEFLFIKGGGNEQHNIPQFGNLYIWESPFILFGLYLIFRNKLRWRYLLLLWLLISPIPASITKDAPHSARMLSFLPLSHILAAIGVTEIIILLRRIPKNIFISSSIFFLLIINFTFFLDRYFIHFPIVKEASWGNAYKELVNYVSQNYSKYNSIVMDRPNYSPYIFFLFYQRTDPSYYQKVALRYSITEEGFHHVQKIGKLEFKKIDWGKDLAVPDRLLISWADTTPPSATYGAIKSIDLKDGHKYFYLINSEL</sequence>
<protein>
    <submittedName>
        <fullName evidence="9">Uncharacterized protein</fullName>
    </submittedName>
</protein>
<reference evidence="9 10" key="1">
    <citation type="journal article" date="2016" name="Nat. Commun.">
        <title>Thousands of microbial genomes shed light on interconnected biogeochemical processes in an aquifer system.</title>
        <authorList>
            <person name="Anantharaman K."/>
            <person name="Brown C.T."/>
            <person name="Hug L.A."/>
            <person name="Sharon I."/>
            <person name="Castelle C.J."/>
            <person name="Probst A.J."/>
            <person name="Thomas B.C."/>
            <person name="Singh A."/>
            <person name="Wilkins M.J."/>
            <person name="Karaoz U."/>
            <person name="Brodie E.L."/>
            <person name="Williams K.H."/>
            <person name="Hubbard S.S."/>
            <person name="Banfield J.F."/>
        </authorList>
    </citation>
    <scope>NUCLEOTIDE SEQUENCE [LARGE SCALE GENOMIC DNA]</scope>
</reference>
<keyword evidence="4" id="KW-0808">Transferase</keyword>
<keyword evidence="6 8" id="KW-1133">Transmembrane helix</keyword>
<proteinExistence type="predicted"/>
<feature type="transmembrane region" description="Helical" evidence="8">
    <location>
        <begin position="214"/>
        <end position="236"/>
    </location>
</feature>
<feature type="transmembrane region" description="Helical" evidence="8">
    <location>
        <begin position="369"/>
        <end position="388"/>
    </location>
</feature>
<accession>A0A1F6APQ9</accession>
<feature type="transmembrane region" description="Helical" evidence="8">
    <location>
        <begin position="6"/>
        <end position="22"/>
    </location>
</feature>
<feature type="transmembrane region" description="Helical" evidence="8">
    <location>
        <begin position="91"/>
        <end position="108"/>
    </location>
</feature>
<dbReference type="Proteomes" id="UP000176609">
    <property type="component" value="Unassembled WGS sequence"/>
</dbReference>
<evidence type="ECO:0000313" key="9">
    <source>
        <dbReference type="EMBL" id="OGG26675.1"/>
    </source>
</evidence>
<feature type="transmembrane region" description="Helical" evidence="8">
    <location>
        <begin position="395"/>
        <end position="413"/>
    </location>
</feature>
<evidence type="ECO:0000256" key="5">
    <source>
        <dbReference type="ARBA" id="ARBA00022692"/>
    </source>
</evidence>
<evidence type="ECO:0000256" key="6">
    <source>
        <dbReference type="ARBA" id="ARBA00022989"/>
    </source>
</evidence>
<feature type="transmembrane region" description="Helical" evidence="8">
    <location>
        <begin position="120"/>
        <end position="136"/>
    </location>
</feature>
<feature type="transmembrane region" description="Helical" evidence="8">
    <location>
        <begin position="167"/>
        <end position="183"/>
    </location>
</feature>
<evidence type="ECO:0000256" key="4">
    <source>
        <dbReference type="ARBA" id="ARBA00022679"/>
    </source>
</evidence>
<keyword evidence="7 8" id="KW-0472">Membrane</keyword>
<evidence type="ECO:0000256" key="3">
    <source>
        <dbReference type="ARBA" id="ARBA00022676"/>
    </source>
</evidence>
<evidence type="ECO:0000256" key="7">
    <source>
        <dbReference type="ARBA" id="ARBA00023136"/>
    </source>
</evidence>
<comment type="caution">
    <text evidence="9">The sequence shown here is derived from an EMBL/GenBank/DDBJ whole genome shotgun (WGS) entry which is preliminary data.</text>
</comment>
<feature type="transmembrane region" description="Helical" evidence="8">
    <location>
        <begin position="317"/>
        <end position="333"/>
    </location>
</feature>
<keyword evidence="2" id="KW-1003">Cell membrane</keyword>
<dbReference type="AlphaFoldDB" id="A0A1F6APQ9"/>
<evidence type="ECO:0000313" key="10">
    <source>
        <dbReference type="Proteomes" id="UP000176609"/>
    </source>
</evidence>
<gene>
    <name evidence="9" type="ORF">A2960_00690</name>
</gene>
<evidence type="ECO:0000256" key="8">
    <source>
        <dbReference type="SAM" id="Phobius"/>
    </source>
</evidence>
<evidence type="ECO:0000256" key="1">
    <source>
        <dbReference type="ARBA" id="ARBA00004651"/>
    </source>
</evidence>
<dbReference type="InterPro" id="IPR050297">
    <property type="entry name" value="LipidA_mod_glycosyltrf_83"/>
</dbReference>
<dbReference type="GO" id="GO:0005886">
    <property type="term" value="C:plasma membrane"/>
    <property type="evidence" value="ECO:0007669"/>
    <property type="project" value="UniProtKB-SubCell"/>
</dbReference>